<dbReference type="PROSITE" id="PS50885">
    <property type="entry name" value="HAMP"/>
    <property type="match status" value="1"/>
</dbReference>
<dbReference type="Pfam" id="PF00512">
    <property type="entry name" value="HisKA"/>
    <property type="match status" value="1"/>
</dbReference>
<organism evidence="14 15">
    <name type="scientific">Candidatus Egerieicola pullicola</name>
    <dbReference type="NCBI Taxonomy" id="2840775"/>
    <lineage>
        <taxon>Bacteria</taxon>
        <taxon>Bacillati</taxon>
        <taxon>Bacillota</taxon>
        <taxon>Clostridia</taxon>
        <taxon>Eubacteriales</taxon>
        <taxon>Oscillospiraceae</taxon>
        <taxon>Oscillospiraceae incertae sedis</taxon>
        <taxon>Candidatus Egerieicola</taxon>
    </lineage>
</organism>
<evidence type="ECO:0000259" key="13">
    <source>
        <dbReference type="PROSITE" id="PS50885"/>
    </source>
</evidence>
<reference evidence="14" key="2">
    <citation type="journal article" date="2021" name="PeerJ">
        <title>Extensive microbial diversity within the chicken gut microbiome revealed by metagenomics and culture.</title>
        <authorList>
            <person name="Gilroy R."/>
            <person name="Ravi A."/>
            <person name="Getino M."/>
            <person name="Pursley I."/>
            <person name="Horton D.L."/>
            <person name="Alikhan N.F."/>
            <person name="Baker D."/>
            <person name="Gharbi K."/>
            <person name="Hall N."/>
            <person name="Watson M."/>
            <person name="Adriaenssens E.M."/>
            <person name="Foster-Nyarko E."/>
            <person name="Jarju S."/>
            <person name="Secka A."/>
            <person name="Antonio M."/>
            <person name="Oren A."/>
            <person name="Chaudhuri R.R."/>
            <person name="La Ragione R."/>
            <person name="Hildebrand F."/>
            <person name="Pallen M.J."/>
        </authorList>
    </citation>
    <scope>NUCLEOTIDE SEQUENCE</scope>
    <source>
        <strain evidence="14">CHK184-25365</strain>
    </source>
</reference>
<evidence type="ECO:0000313" key="15">
    <source>
        <dbReference type="Proteomes" id="UP000886749"/>
    </source>
</evidence>
<evidence type="ECO:0000256" key="7">
    <source>
        <dbReference type="ARBA" id="ARBA00023012"/>
    </source>
</evidence>
<dbReference type="InterPro" id="IPR050351">
    <property type="entry name" value="BphY/WalK/GraS-like"/>
</dbReference>
<dbReference type="GO" id="GO:0005886">
    <property type="term" value="C:plasma membrane"/>
    <property type="evidence" value="ECO:0007669"/>
    <property type="project" value="TreeGrafter"/>
</dbReference>
<dbReference type="FunFam" id="1.10.287.130:FF:000001">
    <property type="entry name" value="Two-component sensor histidine kinase"/>
    <property type="match status" value="1"/>
</dbReference>
<dbReference type="InterPro" id="IPR003594">
    <property type="entry name" value="HATPase_dom"/>
</dbReference>
<dbReference type="PROSITE" id="PS50109">
    <property type="entry name" value="HIS_KIN"/>
    <property type="match status" value="1"/>
</dbReference>
<dbReference type="CDD" id="cd00082">
    <property type="entry name" value="HisKA"/>
    <property type="match status" value="1"/>
</dbReference>
<dbReference type="FunFam" id="3.30.565.10:FF:000006">
    <property type="entry name" value="Sensor histidine kinase WalK"/>
    <property type="match status" value="1"/>
</dbReference>
<feature type="domain" description="Histidine kinase" evidence="12">
    <location>
        <begin position="350"/>
        <end position="566"/>
    </location>
</feature>
<evidence type="ECO:0000256" key="11">
    <source>
        <dbReference type="SAM" id="Phobius"/>
    </source>
</evidence>
<keyword evidence="11" id="KW-0812">Transmembrane</keyword>
<evidence type="ECO:0000256" key="9">
    <source>
        <dbReference type="SAM" id="Coils"/>
    </source>
</evidence>
<keyword evidence="8 11" id="KW-0472">Membrane</keyword>
<keyword evidence="9" id="KW-0175">Coiled coil</keyword>
<evidence type="ECO:0000256" key="5">
    <source>
        <dbReference type="ARBA" id="ARBA00022679"/>
    </source>
</evidence>
<evidence type="ECO:0000256" key="6">
    <source>
        <dbReference type="ARBA" id="ARBA00022777"/>
    </source>
</evidence>
<dbReference type="GO" id="GO:0016036">
    <property type="term" value="P:cellular response to phosphate starvation"/>
    <property type="evidence" value="ECO:0007669"/>
    <property type="project" value="TreeGrafter"/>
</dbReference>
<dbReference type="Pfam" id="PF02518">
    <property type="entry name" value="HATPase_c"/>
    <property type="match status" value="1"/>
</dbReference>
<dbReference type="Gene3D" id="3.30.565.10">
    <property type="entry name" value="Histidine kinase-like ATPase, C-terminal domain"/>
    <property type="match status" value="1"/>
</dbReference>
<evidence type="ECO:0000256" key="1">
    <source>
        <dbReference type="ARBA" id="ARBA00000085"/>
    </source>
</evidence>
<comment type="subcellular location">
    <subcellularLocation>
        <location evidence="2">Membrane</location>
    </subcellularLocation>
</comment>
<dbReference type="EMBL" id="DVGY01000148">
    <property type="protein sequence ID" value="HIR41450.1"/>
    <property type="molecule type" value="Genomic_DNA"/>
</dbReference>
<dbReference type="Proteomes" id="UP000886749">
    <property type="component" value="Unassembled WGS sequence"/>
</dbReference>
<dbReference type="SUPFAM" id="SSF55874">
    <property type="entry name" value="ATPase domain of HSP90 chaperone/DNA topoisomerase II/histidine kinase"/>
    <property type="match status" value="1"/>
</dbReference>
<evidence type="ECO:0000313" key="14">
    <source>
        <dbReference type="EMBL" id="HIR41450.1"/>
    </source>
</evidence>
<dbReference type="EC" id="2.7.13.3" evidence="3"/>
<proteinExistence type="predicted"/>
<keyword evidence="11" id="KW-1133">Transmembrane helix</keyword>
<dbReference type="InterPro" id="IPR004358">
    <property type="entry name" value="Sig_transdc_His_kin-like_C"/>
</dbReference>
<feature type="region of interest" description="Disordered" evidence="10">
    <location>
        <begin position="92"/>
        <end position="116"/>
    </location>
</feature>
<evidence type="ECO:0000256" key="3">
    <source>
        <dbReference type="ARBA" id="ARBA00012438"/>
    </source>
</evidence>
<comment type="catalytic activity">
    <reaction evidence="1">
        <text>ATP + protein L-histidine = ADP + protein N-phospho-L-histidine.</text>
        <dbReference type="EC" id="2.7.13.3"/>
    </reaction>
</comment>
<keyword evidence="5" id="KW-0808">Transferase</keyword>
<reference evidence="14" key="1">
    <citation type="submission" date="2020-10" db="EMBL/GenBank/DDBJ databases">
        <authorList>
            <person name="Gilroy R."/>
        </authorList>
    </citation>
    <scope>NUCLEOTIDE SEQUENCE</scope>
    <source>
        <strain evidence="14">CHK184-25365</strain>
    </source>
</reference>
<evidence type="ECO:0000256" key="2">
    <source>
        <dbReference type="ARBA" id="ARBA00004370"/>
    </source>
</evidence>
<sequence length="572" mass="63262">MKRAVFTCITAAVAIALAVSLLVVGYAISNQMLQQQQQAILTQARLCANALDWEGPLLAQCQTLCTDLTENTRITIIDSHGDVLCDTAAESEHLDNHESRPEVEEARLSGSGTSLRQSDTTQETMLYGAVRTEDGNILRLSQPSNGVLEYFWLLLPGLLVGFAGALLVALLLAGRFAKSVTRPVQEIGQQMLKIGEGEKIQIDPPEYDELLPIAQSTLRLSQQVEETVQKYKRERRRIDEMLVNMEEGFILTDSEVKVLTINHAARKCFACEALPDGQDLVCYTRSPQLCDLARKTLEDHQPRRMDLHQDGSVFDVRLGAVRKGGGLVIVLVDVTGERKMSQVRQEFFASASHELKTPITSIGGYAELLEQDSFSPEQKKDFLAQIRREVKNMTALINDILTISRLESGETGATSQPVEMEPVIREALCSVQPLAEQNQITLRADCEDAPTVYADRRHLYSIVSNLIRNAIQYNRPGGKVEVECREKDGEMYLSVSDNGIGIPTALQGRVFERFFRVDKGRSRQTGGTGLGLSIVKHTAQYYGGTVGVDSVEGQGSRFWVQIPLKPLLPGSN</sequence>
<dbReference type="SMART" id="SM00388">
    <property type="entry name" value="HisKA"/>
    <property type="match status" value="1"/>
</dbReference>
<dbReference type="InterPro" id="IPR036097">
    <property type="entry name" value="HisK_dim/P_sf"/>
</dbReference>
<evidence type="ECO:0000256" key="4">
    <source>
        <dbReference type="ARBA" id="ARBA00022553"/>
    </source>
</evidence>
<keyword evidence="7" id="KW-0902">Two-component regulatory system</keyword>
<dbReference type="InterPro" id="IPR003661">
    <property type="entry name" value="HisK_dim/P_dom"/>
</dbReference>
<keyword evidence="4" id="KW-0597">Phosphoprotein</keyword>
<dbReference type="Gene3D" id="1.10.287.130">
    <property type="match status" value="1"/>
</dbReference>
<dbReference type="InterPro" id="IPR036890">
    <property type="entry name" value="HATPase_C_sf"/>
</dbReference>
<comment type="caution">
    <text evidence="14">The sequence shown here is derived from an EMBL/GenBank/DDBJ whole genome shotgun (WGS) entry which is preliminary data.</text>
</comment>
<dbReference type="InterPro" id="IPR005467">
    <property type="entry name" value="His_kinase_dom"/>
</dbReference>
<dbReference type="CDD" id="cd00075">
    <property type="entry name" value="HATPase"/>
    <property type="match status" value="1"/>
</dbReference>
<protein>
    <recommendedName>
        <fullName evidence="3">histidine kinase</fullName>
        <ecNumber evidence="3">2.7.13.3</ecNumber>
    </recommendedName>
</protein>
<dbReference type="Gene3D" id="3.30.450.20">
    <property type="entry name" value="PAS domain"/>
    <property type="match status" value="1"/>
</dbReference>
<dbReference type="PANTHER" id="PTHR45453:SF1">
    <property type="entry name" value="PHOSPHATE REGULON SENSOR PROTEIN PHOR"/>
    <property type="match status" value="1"/>
</dbReference>
<keyword evidence="6" id="KW-0418">Kinase</keyword>
<feature type="compositionally biased region" description="Basic and acidic residues" evidence="10">
    <location>
        <begin position="92"/>
        <end position="107"/>
    </location>
</feature>
<dbReference type="InterPro" id="IPR003660">
    <property type="entry name" value="HAMP_dom"/>
</dbReference>
<gene>
    <name evidence="14" type="ORF">IAB36_06460</name>
</gene>
<feature type="coiled-coil region" evidence="9">
    <location>
        <begin position="214"/>
        <end position="248"/>
    </location>
</feature>
<dbReference type="PANTHER" id="PTHR45453">
    <property type="entry name" value="PHOSPHATE REGULON SENSOR PROTEIN PHOR"/>
    <property type="match status" value="1"/>
</dbReference>
<name>A0A9D1AJP6_9FIRM</name>
<feature type="domain" description="HAMP" evidence="13">
    <location>
        <begin position="178"/>
        <end position="229"/>
    </location>
</feature>
<evidence type="ECO:0000256" key="10">
    <source>
        <dbReference type="SAM" id="MobiDB-lite"/>
    </source>
</evidence>
<accession>A0A9D1AJP6</accession>
<dbReference type="GO" id="GO:0004721">
    <property type="term" value="F:phosphoprotein phosphatase activity"/>
    <property type="evidence" value="ECO:0007669"/>
    <property type="project" value="TreeGrafter"/>
</dbReference>
<evidence type="ECO:0000259" key="12">
    <source>
        <dbReference type="PROSITE" id="PS50109"/>
    </source>
</evidence>
<feature type="transmembrane region" description="Helical" evidence="11">
    <location>
        <begin position="150"/>
        <end position="173"/>
    </location>
</feature>
<dbReference type="AlphaFoldDB" id="A0A9D1AJP6"/>
<dbReference type="SUPFAM" id="SSF47384">
    <property type="entry name" value="Homodimeric domain of signal transducing histidine kinase"/>
    <property type="match status" value="1"/>
</dbReference>
<dbReference type="GO" id="GO:0000155">
    <property type="term" value="F:phosphorelay sensor kinase activity"/>
    <property type="evidence" value="ECO:0007669"/>
    <property type="project" value="InterPro"/>
</dbReference>
<dbReference type="PRINTS" id="PR00344">
    <property type="entry name" value="BCTRLSENSOR"/>
</dbReference>
<dbReference type="SMART" id="SM00387">
    <property type="entry name" value="HATPase_c"/>
    <property type="match status" value="1"/>
</dbReference>
<evidence type="ECO:0000256" key="8">
    <source>
        <dbReference type="ARBA" id="ARBA00023136"/>
    </source>
</evidence>